<gene>
    <name evidence="2" type="ORF">TetV_210</name>
</gene>
<organism evidence="2">
    <name type="scientific">Tetraselmis virus 1</name>
    <dbReference type="NCBI Taxonomy" id="2060617"/>
    <lineage>
        <taxon>Viruses</taxon>
        <taxon>Varidnaviria</taxon>
        <taxon>Bamfordvirae</taxon>
        <taxon>Nucleocytoviricota</taxon>
        <taxon>Megaviricetes</taxon>
        <taxon>Imitervirales</taxon>
        <taxon>Allomimiviridae</taxon>
        <taxon>Oceanusvirus</taxon>
        <taxon>Oceanusvirus kaneohense</taxon>
    </lineage>
</organism>
<keyword evidence="1" id="KW-0472">Membrane</keyword>
<proteinExistence type="predicted"/>
<dbReference type="EMBL" id="KY322437">
    <property type="protein sequence ID" value="AUF82302.1"/>
    <property type="molecule type" value="Genomic_DNA"/>
</dbReference>
<accession>A0A2P0VN15</accession>
<feature type="transmembrane region" description="Helical" evidence="1">
    <location>
        <begin position="33"/>
        <end position="53"/>
    </location>
</feature>
<feature type="transmembrane region" description="Helical" evidence="1">
    <location>
        <begin position="9"/>
        <end position="27"/>
    </location>
</feature>
<evidence type="ECO:0000256" key="1">
    <source>
        <dbReference type="SAM" id="Phobius"/>
    </source>
</evidence>
<evidence type="ECO:0000313" key="2">
    <source>
        <dbReference type="EMBL" id="AUF82302.1"/>
    </source>
</evidence>
<dbReference type="Proteomes" id="UP000244773">
    <property type="component" value="Segment"/>
</dbReference>
<keyword evidence="1" id="KW-1133">Transmembrane helix</keyword>
<evidence type="ECO:0008006" key="4">
    <source>
        <dbReference type="Google" id="ProtNLM"/>
    </source>
</evidence>
<keyword evidence="1" id="KW-0812">Transmembrane</keyword>
<name>A0A2P0VN15_9VIRU</name>
<protein>
    <recommendedName>
        <fullName evidence="4">RING-type domain-containing protein</fullName>
    </recommendedName>
</protein>
<reference evidence="2" key="1">
    <citation type="journal article" date="2018" name="Virology">
        <title>A giant virus infecting green algae encodes key fermentation genes.</title>
        <authorList>
            <person name="Schvarcz C.R."/>
            <person name="Steward G.F."/>
        </authorList>
    </citation>
    <scope>NUCLEOTIDE SEQUENCE [LARGE SCALE GENOMIC DNA]</scope>
</reference>
<evidence type="ECO:0000313" key="3">
    <source>
        <dbReference type="Proteomes" id="UP000244773"/>
    </source>
</evidence>
<sequence>MIIIDFEELFTAAEIVLIFLISHIMITDCAPNHVWTLFVILYVCIIADIWISFKKIRNNKKKNLVQEEEEKEDTLIPGQEFCMVCLVKAGTKYTCNGDSKCWNWLCQDCISNRIEHNQCMICRKKEIQYIDVITKALKDVKEMKEIFTKERKVYSDQYPFNENSVDNLVKAQITFLDNMISKLDSATNDNARLYMQHTLQYNNSHVLMLQHIKGMYLSKSNDTENLLRLIDIMIRQAIHRNSLYKEYIAEPFSNAS</sequence>
<keyword evidence="3" id="KW-1185">Reference proteome</keyword>